<comment type="caution">
    <text evidence="2">The sequence shown here is derived from an EMBL/GenBank/DDBJ whole genome shotgun (WGS) entry which is preliminary data.</text>
</comment>
<dbReference type="Proteomes" id="UP001165427">
    <property type="component" value="Unassembled WGS sequence"/>
</dbReference>
<keyword evidence="1" id="KW-0472">Membrane</keyword>
<keyword evidence="3" id="KW-1185">Reference proteome</keyword>
<feature type="transmembrane region" description="Helical" evidence="1">
    <location>
        <begin position="161"/>
        <end position="184"/>
    </location>
</feature>
<keyword evidence="1" id="KW-0812">Transmembrane</keyword>
<protein>
    <submittedName>
        <fullName evidence="2">Uncharacterized protein</fullName>
    </submittedName>
</protein>
<dbReference type="AlphaFoldDB" id="A0AA41R5J9"/>
<gene>
    <name evidence="2" type="ORF">MRX98_21580</name>
</gene>
<reference evidence="2" key="1">
    <citation type="submission" date="2022-04" db="EMBL/GenBank/DDBJ databases">
        <title>Desulfatitalea alkaliphila sp. nov., a novel anaerobic sulfate-reducing bacterium isolated from terrestrial mud volcano, Taman Peninsula, Russia.</title>
        <authorList>
            <person name="Khomyakova M.A."/>
            <person name="Merkel A.Y."/>
            <person name="Slobodkin A.I."/>
        </authorList>
    </citation>
    <scope>NUCLEOTIDE SEQUENCE</scope>
    <source>
        <strain evidence="2">M08but</strain>
    </source>
</reference>
<sequence length="187" mass="20885">MKHSSFHAVFVAIVVALLWLATMTYVAIGQYLHLTGGIETSSNWPIAVRAVLYLLVLCSIMLASVLYRHVRNMRSTTSKNMLVGKQIAVFMIVAVILSVQCFLAFVLFLSGGPIIDLQICGGLALIGIFFWTFINREVFVLKNSEAGKSLWNKLQMRHFNLVLVICGILMVTFLAINIVSLWFLQST</sequence>
<dbReference type="EMBL" id="JALJRB010000059">
    <property type="protein sequence ID" value="MCJ8503179.1"/>
    <property type="molecule type" value="Genomic_DNA"/>
</dbReference>
<dbReference type="RefSeq" id="WP_246915173.1">
    <property type="nucleotide sequence ID" value="NZ_JALJRB010000059.1"/>
</dbReference>
<feature type="transmembrane region" description="Helical" evidence="1">
    <location>
        <begin position="115"/>
        <end position="134"/>
    </location>
</feature>
<organism evidence="2 3">
    <name type="scientific">Desulfatitalea alkaliphila</name>
    <dbReference type="NCBI Taxonomy" id="2929485"/>
    <lineage>
        <taxon>Bacteria</taxon>
        <taxon>Pseudomonadati</taxon>
        <taxon>Thermodesulfobacteriota</taxon>
        <taxon>Desulfobacteria</taxon>
        <taxon>Desulfobacterales</taxon>
        <taxon>Desulfosarcinaceae</taxon>
        <taxon>Desulfatitalea</taxon>
    </lineage>
</organism>
<proteinExistence type="predicted"/>
<keyword evidence="1" id="KW-1133">Transmembrane helix</keyword>
<feature type="transmembrane region" description="Helical" evidence="1">
    <location>
        <begin position="87"/>
        <end position="109"/>
    </location>
</feature>
<accession>A0AA41R5J9</accession>
<name>A0AA41R5J9_9BACT</name>
<evidence type="ECO:0000313" key="2">
    <source>
        <dbReference type="EMBL" id="MCJ8503179.1"/>
    </source>
</evidence>
<evidence type="ECO:0000313" key="3">
    <source>
        <dbReference type="Proteomes" id="UP001165427"/>
    </source>
</evidence>
<feature type="transmembrane region" description="Helical" evidence="1">
    <location>
        <begin position="7"/>
        <end position="26"/>
    </location>
</feature>
<feature type="transmembrane region" description="Helical" evidence="1">
    <location>
        <begin position="46"/>
        <end position="67"/>
    </location>
</feature>
<evidence type="ECO:0000256" key="1">
    <source>
        <dbReference type="SAM" id="Phobius"/>
    </source>
</evidence>